<protein>
    <submittedName>
        <fullName evidence="8">Radical SAM protein</fullName>
    </submittedName>
</protein>
<dbReference type="CDD" id="cd21122">
    <property type="entry name" value="SPASM_rSAM"/>
    <property type="match status" value="1"/>
</dbReference>
<evidence type="ECO:0000259" key="7">
    <source>
        <dbReference type="PROSITE" id="PS51918"/>
    </source>
</evidence>
<evidence type="ECO:0000256" key="2">
    <source>
        <dbReference type="ARBA" id="ARBA00022485"/>
    </source>
</evidence>
<dbReference type="EMBL" id="CP023671">
    <property type="protein sequence ID" value="AYE35463.1"/>
    <property type="molecule type" value="Genomic_DNA"/>
</dbReference>
<comment type="cofactor">
    <cofactor evidence="1">
        <name>[4Fe-4S] cluster</name>
        <dbReference type="ChEBI" id="CHEBI:49883"/>
    </cofactor>
</comment>
<reference evidence="8 10" key="1">
    <citation type="submission" date="2017-09" db="EMBL/GenBank/DDBJ databases">
        <authorList>
            <person name="Thomas P."/>
            <person name="Seyboldt C."/>
        </authorList>
    </citation>
    <scope>NUCLEOTIDE SEQUENCE [LARGE SCALE GENOMIC DNA]</scope>
    <source>
        <strain evidence="8 10">DSM 7534</strain>
    </source>
</reference>
<dbReference type="GO" id="GO:0046872">
    <property type="term" value="F:metal ion binding"/>
    <property type="evidence" value="ECO:0007669"/>
    <property type="project" value="UniProtKB-KW"/>
</dbReference>
<evidence type="ECO:0000313" key="10">
    <source>
        <dbReference type="Proteomes" id="UP000280586"/>
    </source>
</evidence>
<evidence type="ECO:0000256" key="5">
    <source>
        <dbReference type="ARBA" id="ARBA00023004"/>
    </source>
</evidence>
<dbReference type="CDD" id="cd01335">
    <property type="entry name" value="Radical_SAM"/>
    <property type="match status" value="1"/>
</dbReference>
<sequence length="292" mass="34065">MRFKKVYIETTNICNLSCNFCPKTKRKYKFMNENEFLHIIKEVKPYTNYIYLHLMGEPFLNSNLEKFLDISYKNDLKVNITTNGTLINNVKEILLKSKALRQVNISLHSFEANDQDVNFNEYLENIINFINEANEKSNIICSLRLWNMDTVEMKASNSLNNCIFRLLEEKLNLNISIKESLKDKLGIKLRKNLYLNTAEKFNWPNINLLEEEEEVFCYGLRDQIGILVDGTVVPCCLDSEGNIPLGNIFNSSMEKIINSDRAIKIYEGFSKRKAVEDLCKKCGYAKRYKVKK</sequence>
<dbReference type="SFLD" id="SFLDS00029">
    <property type="entry name" value="Radical_SAM"/>
    <property type="match status" value="1"/>
</dbReference>
<accession>A0A9N7JN22</accession>
<evidence type="ECO:0000256" key="6">
    <source>
        <dbReference type="ARBA" id="ARBA00023014"/>
    </source>
</evidence>
<evidence type="ECO:0000313" key="9">
    <source>
        <dbReference type="EMBL" id="USS02059.1"/>
    </source>
</evidence>
<dbReference type="SFLD" id="SFLDG01067">
    <property type="entry name" value="SPASM/twitch_domain_containing"/>
    <property type="match status" value="1"/>
</dbReference>
<evidence type="ECO:0000256" key="3">
    <source>
        <dbReference type="ARBA" id="ARBA00022691"/>
    </source>
</evidence>
<organism evidence="8 10">
    <name type="scientific">Clostridium septicum</name>
    <dbReference type="NCBI Taxonomy" id="1504"/>
    <lineage>
        <taxon>Bacteria</taxon>
        <taxon>Bacillati</taxon>
        <taxon>Bacillota</taxon>
        <taxon>Clostridia</taxon>
        <taxon>Eubacteriales</taxon>
        <taxon>Clostridiaceae</taxon>
        <taxon>Clostridium</taxon>
    </lineage>
</organism>
<dbReference type="PANTHER" id="PTHR43787">
    <property type="entry name" value="FEMO COFACTOR BIOSYNTHESIS PROTEIN NIFB-RELATED"/>
    <property type="match status" value="1"/>
</dbReference>
<name>A0A9N7JN22_CLOSE</name>
<dbReference type="Pfam" id="PF13186">
    <property type="entry name" value="SPASM"/>
    <property type="match status" value="1"/>
</dbReference>
<dbReference type="SUPFAM" id="SSF102114">
    <property type="entry name" value="Radical SAM enzymes"/>
    <property type="match status" value="1"/>
</dbReference>
<evidence type="ECO:0000313" key="11">
    <source>
        <dbReference type="Proteomes" id="UP001055437"/>
    </source>
</evidence>
<feature type="domain" description="Radical SAM core" evidence="7">
    <location>
        <begin position="1"/>
        <end position="205"/>
    </location>
</feature>
<keyword evidence="6" id="KW-0411">Iron-sulfur</keyword>
<dbReference type="PANTHER" id="PTHR43787:SF10">
    <property type="entry name" value="COFACTOR MODIFYING PROTEIN"/>
    <property type="match status" value="1"/>
</dbReference>
<dbReference type="GO" id="GO:0051539">
    <property type="term" value="F:4 iron, 4 sulfur cluster binding"/>
    <property type="evidence" value="ECO:0007669"/>
    <property type="project" value="UniProtKB-KW"/>
</dbReference>
<dbReference type="InterPro" id="IPR058240">
    <property type="entry name" value="rSAM_sf"/>
</dbReference>
<proteinExistence type="predicted"/>
<dbReference type="AlphaFoldDB" id="A0A9N7JN22"/>
<keyword evidence="4" id="KW-0479">Metal-binding</keyword>
<keyword evidence="11" id="KW-1185">Reference proteome</keyword>
<dbReference type="GeneID" id="303561810"/>
<dbReference type="EMBL" id="CP099799">
    <property type="protein sequence ID" value="USS02059.1"/>
    <property type="molecule type" value="Genomic_DNA"/>
</dbReference>
<dbReference type="InterPro" id="IPR007197">
    <property type="entry name" value="rSAM"/>
</dbReference>
<dbReference type="InterPro" id="IPR023885">
    <property type="entry name" value="4Fe4S-binding_SPASM_dom"/>
</dbReference>
<dbReference type="Proteomes" id="UP001055437">
    <property type="component" value="Chromosome"/>
</dbReference>
<evidence type="ECO:0000256" key="4">
    <source>
        <dbReference type="ARBA" id="ARBA00022723"/>
    </source>
</evidence>
<dbReference type="PROSITE" id="PS51918">
    <property type="entry name" value="RADICAL_SAM"/>
    <property type="match status" value="1"/>
</dbReference>
<dbReference type="KEGG" id="csep:CP523_14070"/>
<keyword evidence="2" id="KW-0004">4Fe-4S</keyword>
<dbReference type="Proteomes" id="UP000280586">
    <property type="component" value="Chromosome"/>
</dbReference>
<reference evidence="9" key="2">
    <citation type="submission" date="2022-06" db="EMBL/GenBank/DDBJ databases">
        <authorList>
            <person name="Holder M.E."/>
            <person name="Ajami N.J."/>
            <person name="Petrosino J.F."/>
        </authorList>
    </citation>
    <scope>NUCLEOTIDE SEQUENCE</scope>
    <source>
        <strain evidence="9">RMA 8861</strain>
    </source>
</reference>
<dbReference type="Pfam" id="PF04055">
    <property type="entry name" value="Radical_SAM"/>
    <property type="match status" value="1"/>
</dbReference>
<dbReference type="Gene3D" id="3.20.20.70">
    <property type="entry name" value="Aldolase class I"/>
    <property type="match status" value="1"/>
</dbReference>
<dbReference type="RefSeq" id="WP_120140977.1">
    <property type="nucleotide sequence ID" value="NZ_CP023671.1"/>
</dbReference>
<dbReference type="InterPro" id="IPR013785">
    <property type="entry name" value="Aldolase_TIM"/>
</dbReference>
<gene>
    <name evidence="8" type="ORF">CP523_14070</name>
    <name evidence="9" type="ORF">NH397_06470</name>
</gene>
<dbReference type="GO" id="GO:0003824">
    <property type="term" value="F:catalytic activity"/>
    <property type="evidence" value="ECO:0007669"/>
    <property type="project" value="InterPro"/>
</dbReference>
<evidence type="ECO:0000313" key="8">
    <source>
        <dbReference type="EMBL" id="AYE35463.1"/>
    </source>
</evidence>
<evidence type="ECO:0000256" key="1">
    <source>
        <dbReference type="ARBA" id="ARBA00001966"/>
    </source>
</evidence>
<keyword evidence="5" id="KW-0408">Iron</keyword>
<keyword evidence="3" id="KW-0949">S-adenosyl-L-methionine</keyword>